<name>A0ABQ4U339_9HYPH</name>
<gene>
    <name evidence="1" type="ORF">MPOCJGCO_3799</name>
</gene>
<dbReference type="Proteomes" id="UP001055057">
    <property type="component" value="Unassembled WGS sequence"/>
</dbReference>
<proteinExistence type="predicted"/>
<dbReference type="EMBL" id="BPRB01000237">
    <property type="protein sequence ID" value="GJE61676.1"/>
    <property type="molecule type" value="Genomic_DNA"/>
</dbReference>
<dbReference type="Gene3D" id="3.90.1720.70">
    <property type="match status" value="1"/>
</dbReference>
<reference evidence="1" key="2">
    <citation type="submission" date="2021-08" db="EMBL/GenBank/DDBJ databases">
        <authorList>
            <person name="Tani A."/>
            <person name="Ola A."/>
            <person name="Ogura Y."/>
            <person name="Katsura K."/>
            <person name="Hayashi T."/>
        </authorList>
    </citation>
    <scope>NUCLEOTIDE SEQUENCE</scope>
    <source>
        <strain evidence="1">DSM 23632</strain>
    </source>
</reference>
<dbReference type="InterPro" id="IPR025562">
    <property type="entry name" value="Tae4"/>
</dbReference>
<comment type="caution">
    <text evidence="1">The sequence shown here is derived from an EMBL/GenBank/DDBJ whole genome shotgun (WGS) entry which is preliminary data.</text>
</comment>
<protein>
    <recommendedName>
        <fullName evidence="3">Type VI secretion system (T6SS) effector Tae4 (Amidase)</fullName>
    </recommendedName>
</protein>
<evidence type="ECO:0008006" key="3">
    <source>
        <dbReference type="Google" id="ProtNLM"/>
    </source>
</evidence>
<accession>A0ABQ4U339</accession>
<dbReference type="Pfam" id="PF14113">
    <property type="entry name" value="Tae4"/>
    <property type="match status" value="1"/>
</dbReference>
<evidence type="ECO:0000313" key="1">
    <source>
        <dbReference type="EMBL" id="GJE61676.1"/>
    </source>
</evidence>
<organism evidence="1 2">
    <name type="scientific">Methylobacterium trifolii</name>
    <dbReference type="NCBI Taxonomy" id="1003092"/>
    <lineage>
        <taxon>Bacteria</taxon>
        <taxon>Pseudomonadati</taxon>
        <taxon>Pseudomonadota</taxon>
        <taxon>Alphaproteobacteria</taxon>
        <taxon>Hyphomicrobiales</taxon>
        <taxon>Methylobacteriaceae</taxon>
        <taxon>Methylobacterium</taxon>
    </lineage>
</organism>
<dbReference type="RefSeq" id="WP_238184238.1">
    <property type="nucleotide sequence ID" value="NZ_BPRB01000237.1"/>
</dbReference>
<evidence type="ECO:0000313" key="2">
    <source>
        <dbReference type="Proteomes" id="UP001055057"/>
    </source>
</evidence>
<reference evidence="1" key="1">
    <citation type="journal article" date="2021" name="Front. Microbiol.">
        <title>Comprehensive Comparative Genomics and Phenotyping of Methylobacterium Species.</title>
        <authorList>
            <person name="Alessa O."/>
            <person name="Ogura Y."/>
            <person name="Fujitani Y."/>
            <person name="Takami H."/>
            <person name="Hayashi T."/>
            <person name="Sahin N."/>
            <person name="Tani A."/>
        </authorList>
    </citation>
    <scope>NUCLEOTIDE SEQUENCE</scope>
    <source>
        <strain evidence="1">DSM 23632</strain>
    </source>
</reference>
<sequence>MAKPSFDWMWTYFPDHGKYPTLKDLFGWLGGGLKRNIDEPGFGPAGNTCAARMSRALNYANHPITAKQIKQLSLNALLGDDKKHYLFRVRELRTYLTHTIGVTPKTVKKDFQTAFAGERGIVAFRVAGWQSASGHIALWDGSSFRENDHDDYRAQQDDPSTAENEGTVEEMVLWPL</sequence>
<keyword evidence="2" id="KW-1185">Reference proteome</keyword>